<evidence type="ECO:0000256" key="2">
    <source>
        <dbReference type="SAM" id="Phobius"/>
    </source>
</evidence>
<gene>
    <name evidence="3" type="ORF">ACFSJH_11740</name>
</gene>
<reference evidence="4" key="1">
    <citation type="journal article" date="2019" name="Int. J. Syst. Evol. Microbiol.">
        <title>The Global Catalogue of Microorganisms (GCM) 10K type strain sequencing project: providing services to taxonomists for standard genome sequencing and annotation.</title>
        <authorList>
            <consortium name="The Broad Institute Genomics Platform"/>
            <consortium name="The Broad Institute Genome Sequencing Center for Infectious Disease"/>
            <person name="Wu L."/>
            <person name="Ma J."/>
        </authorList>
    </citation>
    <scope>NUCLEOTIDE SEQUENCE [LARGE SCALE GENOMIC DNA]</scope>
    <source>
        <strain evidence="4">GH52</strain>
    </source>
</reference>
<feature type="transmembrane region" description="Helical" evidence="2">
    <location>
        <begin position="51"/>
        <end position="71"/>
    </location>
</feature>
<accession>A0ABW4YL57</accession>
<evidence type="ECO:0000313" key="4">
    <source>
        <dbReference type="Proteomes" id="UP001597362"/>
    </source>
</evidence>
<keyword evidence="2" id="KW-1133">Transmembrane helix</keyword>
<keyword evidence="2" id="KW-0812">Transmembrane</keyword>
<evidence type="ECO:0000256" key="1">
    <source>
        <dbReference type="SAM" id="MobiDB-lite"/>
    </source>
</evidence>
<dbReference type="Proteomes" id="UP001597362">
    <property type="component" value="Unassembled WGS sequence"/>
</dbReference>
<protein>
    <submittedName>
        <fullName evidence="3">Uncharacterized protein</fullName>
    </submittedName>
</protein>
<proteinExistence type="predicted"/>
<evidence type="ECO:0000313" key="3">
    <source>
        <dbReference type="EMBL" id="MFD2116394.1"/>
    </source>
</evidence>
<organism evidence="3 4">
    <name type="scientific">Paenibacillus yanchengensis</name>
    <dbReference type="NCBI Taxonomy" id="2035833"/>
    <lineage>
        <taxon>Bacteria</taxon>
        <taxon>Bacillati</taxon>
        <taxon>Bacillota</taxon>
        <taxon>Bacilli</taxon>
        <taxon>Bacillales</taxon>
        <taxon>Paenibacillaceae</taxon>
        <taxon>Paenibacillus</taxon>
    </lineage>
</organism>
<keyword evidence="4" id="KW-1185">Reference proteome</keyword>
<sequence>MIIMPMILRIIGVLTIIGGAINGYTSAKSYSGVEKILGRSIEIPFQWSVALTWWIIGIISGVLFFTFALILEKLIYIEEDMNDLKYSLASSTDSDNKPNYAAKRPSSSNSKMNLDAAKGYKMKSLD</sequence>
<feature type="region of interest" description="Disordered" evidence="1">
    <location>
        <begin position="89"/>
        <end position="126"/>
    </location>
</feature>
<dbReference type="RefSeq" id="WP_377772515.1">
    <property type="nucleotide sequence ID" value="NZ_JBHUHO010000030.1"/>
</dbReference>
<keyword evidence="2" id="KW-0472">Membrane</keyword>
<name>A0ABW4YL57_9BACL</name>
<comment type="caution">
    <text evidence="3">The sequence shown here is derived from an EMBL/GenBank/DDBJ whole genome shotgun (WGS) entry which is preliminary data.</text>
</comment>
<dbReference type="EMBL" id="JBHUHO010000030">
    <property type="protein sequence ID" value="MFD2116394.1"/>
    <property type="molecule type" value="Genomic_DNA"/>
</dbReference>